<evidence type="ECO:0000256" key="6">
    <source>
        <dbReference type="RuleBase" id="RU363076"/>
    </source>
</evidence>
<comment type="caution">
    <text evidence="6">Lacks conserved residue(s) required for the propagation of feature annotation.</text>
</comment>
<reference evidence="7 8" key="1">
    <citation type="submission" date="2020-07" db="EMBL/GenBank/DDBJ databases">
        <title>Taxonomic revisions and descriptions of new bacterial species based on genomic comparisons in the high-G+C-content subgroup of the family Alcaligenaceae.</title>
        <authorList>
            <person name="Szabo A."/>
            <person name="Felfoldi T."/>
        </authorList>
    </citation>
    <scope>NUCLEOTIDE SEQUENCE [LARGE SCALE GENOMIC DNA]</scope>
    <source>
        <strain evidence="7 8">LMG 24012</strain>
    </source>
</reference>
<keyword evidence="3 6" id="KW-0812">Transmembrane</keyword>
<dbReference type="InterPro" id="IPR002994">
    <property type="entry name" value="Surf1/Shy1"/>
</dbReference>
<proteinExistence type="inferred from homology"/>
<comment type="caution">
    <text evidence="7">The sequence shown here is derived from an EMBL/GenBank/DDBJ whole genome shotgun (WGS) entry which is preliminary data.</text>
</comment>
<dbReference type="Proteomes" id="UP000559809">
    <property type="component" value="Unassembled WGS sequence"/>
</dbReference>
<evidence type="ECO:0000256" key="1">
    <source>
        <dbReference type="ARBA" id="ARBA00004370"/>
    </source>
</evidence>
<dbReference type="EMBL" id="JACCEM010000001">
    <property type="protein sequence ID" value="NYT47879.1"/>
    <property type="molecule type" value="Genomic_DNA"/>
</dbReference>
<evidence type="ECO:0000313" key="7">
    <source>
        <dbReference type="EMBL" id="NYT47879.1"/>
    </source>
</evidence>
<feature type="transmembrane region" description="Helical" evidence="6">
    <location>
        <begin position="238"/>
        <end position="257"/>
    </location>
</feature>
<comment type="similarity">
    <text evidence="2 6">Belongs to the SURF1 family.</text>
</comment>
<name>A0A853FUR2_9BURK</name>
<keyword evidence="8" id="KW-1185">Reference proteome</keyword>
<gene>
    <name evidence="7" type="ORF">H0A72_01005</name>
</gene>
<dbReference type="InterPro" id="IPR045214">
    <property type="entry name" value="Surf1/Surf4"/>
</dbReference>
<evidence type="ECO:0000313" key="8">
    <source>
        <dbReference type="Proteomes" id="UP000559809"/>
    </source>
</evidence>
<dbReference type="AlphaFoldDB" id="A0A853FUR2"/>
<evidence type="ECO:0000256" key="2">
    <source>
        <dbReference type="ARBA" id="ARBA00007165"/>
    </source>
</evidence>
<dbReference type="PANTHER" id="PTHR23427">
    <property type="entry name" value="SURFEIT LOCUS PROTEIN"/>
    <property type="match status" value="1"/>
</dbReference>
<dbReference type="PROSITE" id="PS50895">
    <property type="entry name" value="SURF1"/>
    <property type="match status" value="1"/>
</dbReference>
<dbReference type="Pfam" id="PF02104">
    <property type="entry name" value="SURF1"/>
    <property type="match status" value="1"/>
</dbReference>
<keyword evidence="6" id="KW-1003">Cell membrane</keyword>
<dbReference type="PANTHER" id="PTHR23427:SF2">
    <property type="entry name" value="SURFEIT LOCUS PROTEIN 1"/>
    <property type="match status" value="1"/>
</dbReference>
<evidence type="ECO:0000256" key="3">
    <source>
        <dbReference type="ARBA" id="ARBA00022692"/>
    </source>
</evidence>
<comment type="subcellular location">
    <subcellularLocation>
        <location evidence="6">Cell membrane</location>
        <topology evidence="6">Multi-pass membrane protein</topology>
    </subcellularLocation>
    <subcellularLocation>
        <location evidence="1">Membrane</location>
    </subcellularLocation>
</comment>
<organism evidence="7 8">
    <name type="scientific">Parapusillimonas granuli</name>
    <dbReference type="NCBI Taxonomy" id="380911"/>
    <lineage>
        <taxon>Bacteria</taxon>
        <taxon>Pseudomonadati</taxon>
        <taxon>Pseudomonadota</taxon>
        <taxon>Betaproteobacteria</taxon>
        <taxon>Burkholderiales</taxon>
        <taxon>Alcaligenaceae</taxon>
        <taxon>Parapusillimonas</taxon>
    </lineage>
</organism>
<evidence type="ECO:0000256" key="5">
    <source>
        <dbReference type="ARBA" id="ARBA00023136"/>
    </source>
</evidence>
<dbReference type="CDD" id="cd06662">
    <property type="entry name" value="SURF1"/>
    <property type="match status" value="1"/>
</dbReference>
<keyword evidence="5 6" id="KW-0472">Membrane</keyword>
<sequence length="266" mass="29490">MARPHTSYRTFTALILMALLAVVFGRLGYWQLDRASERDALKQAMDAGRAQPPLELRAGTPAAALRPWRPAQATGAWRHELTVLLENRNFQGRPGYWVATPLLLAGPPPQAAVLVLRGWLPRPMRPGESLAPIPAPPDTQTIRGELLDRVPRLFELWSWSDHATRLPARLPDPGAPLPRLQNLDLADYAAATGLALLPAVLAQTEPAAGAEAAADPLRREWPDPLLDSDKNRGYALQWFGFMTIAIVVCIALAWNLLRRRPRQTRK</sequence>
<dbReference type="GO" id="GO:0005886">
    <property type="term" value="C:plasma membrane"/>
    <property type="evidence" value="ECO:0007669"/>
    <property type="project" value="UniProtKB-SubCell"/>
</dbReference>
<accession>A0A853FUR2</accession>
<protein>
    <recommendedName>
        <fullName evidence="6">SURF1-like protein</fullName>
    </recommendedName>
</protein>
<dbReference type="RefSeq" id="WP_180152994.1">
    <property type="nucleotide sequence ID" value="NZ_JACCEM010000001.1"/>
</dbReference>
<evidence type="ECO:0000256" key="4">
    <source>
        <dbReference type="ARBA" id="ARBA00022989"/>
    </source>
</evidence>
<keyword evidence="4 6" id="KW-1133">Transmembrane helix</keyword>